<dbReference type="EMBL" id="JAUKPO010000011">
    <property type="protein sequence ID" value="MDO1448282.1"/>
    <property type="molecule type" value="Genomic_DNA"/>
</dbReference>
<dbReference type="PANTHER" id="PTHR37481">
    <property type="entry name" value="LIPOPOLYSACCHARIDE EXPORT SYSTEM PROTEIN LPTC"/>
    <property type="match status" value="1"/>
</dbReference>
<organism evidence="6 7">
    <name type="scientific">Rhodocytophaga aerolata</name>
    <dbReference type="NCBI Taxonomy" id="455078"/>
    <lineage>
        <taxon>Bacteria</taxon>
        <taxon>Pseudomonadati</taxon>
        <taxon>Bacteroidota</taxon>
        <taxon>Cytophagia</taxon>
        <taxon>Cytophagales</taxon>
        <taxon>Rhodocytophagaceae</taxon>
        <taxon>Rhodocytophaga</taxon>
    </lineage>
</organism>
<accession>A0ABT8R861</accession>
<evidence type="ECO:0000313" key="7">
    <source>
        <dbReference type="Proteomes" id="UP001168528"/>
    </source>
</evidence>
<evidence type="ECO:0000313" key="6">
    <source>
        <dbReference type="EMBL" id="MDO1448282.1"/>
    </source>
</evidence>
<evidence type="ECO:0000256" key="5">
    <source>
        <dbReference type="ARBA" id="ARBA00023136"/>
    </source>
</evidence>
<dbReference type="InterPro" id="IPR052363">
    <property type="entry name" value="LPS_export_LptC"/>
</dbReference>
<dbReference type="Gene3D" id="2.60.450.10">
    <property type="entry name" value="Lipopolysaccharide (LPS) transport protein A like domain"/>
    <property type="match status" value="1"/>
</dbReference>
<sequence>MHSHKNVIELFYSILSKKTGRNVLSFLPFKACLFIGLCLCVSCKQNEQDLSKLVEYTGPKMVSENIERLISDRAIIRGRLTASLEEQMQNEDLVYPKGVFIEFYDENQVKTSTLSANKARYDNTKRLYTVTDNVVIIDSVKSQKMNTEELHWDPSKQIIYTDKFVTIQTKKEVLKGQGLEAKEDFSSWRILSPKGTLPINQQ</sequence>
<evidence type="ECO:0000256" key="4">
    <source>
        <dbReference type="ARBA" id="ARBA00022989"/>
    </source>
</evidence>
<keyword evidence="2" id="KW-0997">Cell inner membrane</keyword>
<evidence type="ECO:0000256" key="1">
    <source>
        <dbReference type="ARBA" id="ARBA00022475"/>
    </source>
</evidence>
<keyword evidence="3" id="KW-0812">Transmembrane</keyword>
<keyword evidence="4" id="KW-1133">Transmembrane helix</keyword>
<evidence type="ECO:0000256" key="3">
    <source>
        <dbReference type="ARBA" id="ARBA00022692"/>
    </source>
</evidence>
<dbReference type="InterPro" id="IPR026265">
    <property type="entry name" value="LptC"/>
</dbReference>
<dbReference type="InterPro" id="IPR010664">
    <property type="entry name" value="LipoPS_assembly_LptC-rel"/>
</dbReference>
<reference evidence="6" key="1">
    <citation type="submission" date="2023-07" db="EMBL/GenBank/DDBJ databases">
        <title>The genome sequence of Rhodocytophaga aerolata KACC 12507.</title>
        <authorList>
            <person name="Zhang X."/>
        </authorList>
    </citation>
    <scope>NUCLEOTIDE SEQUENCE</scope>
    <source>
        <strain evidence="6">KACC 12507</strain>
    </source>
</reference>
<evidence type="ECO:0000256" key="2">
    <source>
        <dbReference type="ARBA" id="ARBA00022519"/>
    </source>
</evidence>
<proteinExistence type="predicted"/>
<dbReference type="Pfam" id="PF06835">
    <property type="entry name" value="LptC"/>
    <property type="match status" value="1"/>
</dbReference>
<keyword evidence="1" id="KW-1003">Cell membrane</keyword>
<keyword evidence="7" id="KW-1185">Reference proteome</keyword>
<dbReference type="Proteomes" id="UP001168528">
    <property type="component" value="Unassembled WGS sequence"/>
</dbReference>
<dbReference type="RefSeq" id="WP_302039087.1">
    <property type="nucleotide sequence ID" value="NZ_JAUKPO010000011.1"/>
</dbReference>
<comment type="caution">
    <text evidence="6">The sequence shown here is derived from an EMBL/GenBank/DDBJ whole genome shotgun (WGS) entry which is preliminary data.</text>
</comment>
<gene>
    <name evidence="6" type="primary">lptC</name>
    <name evidence="6" type="ORF">Q0590_18550</name>
</gene>
<dbReference type="NCBIfam" id="TIGR04409">
    <property type="entry name" value="LptC_YrbK"/>
    <property type="match status" value="1"/>
</dbReference>
<keyword evidence="5" id="KW-0472">Membrane</keyword>
<protein>
    <submittedName>
        <fullName evidence="6">LPS export ABC transporter periplasmic protein LptC</fullName>
    </submittedName>
</protein>
<dbReference type="PANTHER" id="PTHR37481:SF1">
    <property type="entry name" value="LIPOPOLYSACCHARIDE EXPORT SYSTEM PROTEIN LPTC"/>
    <property type="match status" value="1"/>
</dbReference>
<name>A0ABT8R861_9BACT</name>